<reference evidence="2 3" key="2">
    <citation type="submission" date="2018-03" db="EMBL/GenBank/DDBJ databases">
        <title>The ancient ancestry and fast evolution of plastids.</title>
        <authorList>
            <person name="Moore K.R."/>
            <person name="Magnabosco C."/>
            <person name="Momper L."/>
            <person name="Gold D.A."/>
            <person name="Bosak T."/>
            <person name="Fournier G.P."/>
        </authorList>
    </citation>
    <scope>NUCLEOTIDE SEQUENCE [LARGE SCALE GENOMIC DNA]</scope>
    <source>
        <strain evidence="2 3">ULC18</strain>
    </source>
</reference>
<dbReference type="EMBL" id="PVWK01000043">
    <property type="protein sequence ID" value="PSB31015.1"/>
    <property type="molecule type" value="Genomic_DNA"/>
</dbReference>
<proteinExistence type="predicted"/>
<dbReference type="Proteomes" id="UP000239576">
    <property type="component" value="Unassembled WGS sequence"/>
</dbReference>
<dbReference type="Pfam" id="PF11074">
    <property type="entry name" value="DUF2779"/>
    <property type="match status" value="1"/>
</dbReference>
<comment type="caution">
    <text evidence="2">The sequence shown here is derived from an EMBL/GenBank/DDBJ whole genome shotgun (WGS) entry which is preliminary data.</text>
</comment>
<evidence type="ECO:0000259" key="1">
    <source>
        <dbReference type="Pfam" id="PF11074"/>
    </source>
</evidence>
<dbReference type="AlphaFoldDB" id="A0A2T1EE96"/>
<feature type="domain" description="DUF2779" evidence="1">
    <location>
        <begin position="290"/>
        <end position="413"/>
    </location>
</feature>
<evidence type="ECO:0000313" key="3">
    <source>
        <dbReference type="Proteomes" id="UP000239576"/>
    </source>
</evidence>
<dbReference type="OrthoDB" id="9783873at2"/>
<dbReference type="RefSeq" id="WP_106255745.1">
    <property type="nucleotide sequence ID" value="NZ_CAWNSW010000051.1"/>
</dbReference>
<evidence type="ECO:0000313" key="2">
    <source>
        <dbReference type="EMBL" id="PSB31015.1"/>
    </source>
</evidence>
<reference evidence="3" key="1">
    <citation type="submission" date="2018-02" db="EMBL/GenBank/DDBJ databases">
        <authorList>
            <person name="Moore K."/>
            <person name="Momper L."/>
        </authorList>
    </citation>
    <scope>NUCLEOTIDE SEQUENCE [LARGE SCALE GENOMIC DNA]</scope>
    <source>
        <strain evidence="3">ULC18</strain>
    </source>
</reference>
<dbReference type="InterPro" id="IPR021301">
    <property type="entry name" value="DUF2779"/>
</dbReference>
<organism evidence="2 3">
    <name type="scientific">Stenomitos frigidus ULC18</name>
    <dbReference type="NCBI Taxonomy" id="2107698"/>
    <lineage>
        <taxon>Bacteria</taxon>
        <taxon>Bacillati</taxon>
        <taxon>Cyanobacteriota</taxon>
        <taxon>Cyanophyceae</taxon>
        <taxon>Leptolyngbyales</taxon>
        <taxon>Leptolyngbyaceae</taxon>
        <taxon>Stenomitos</taxon>
    </lineage>
</organism>
<keyword evidence="3" id="KW-1185">Reference proteome</keyword>
<accession>A0A2T1EE96</accession>
<gene>
    <name evidence="2" type="ORF">C7B82_07815</name>
</gene>
<protein>
    <submittedName>
        <fullName evidence="2">DUF2779 domain-containing protein</fullName>
    </submittedName>
</protein>
<sequence length="484" mass="54280">MAAFLTKANFMSGLQCHKQLWLQVQEPHRATPLTPVQQRIIDQGEDVGQYARQQFSNGRLIEGNGTEAVQATQKAIAAGATCLFEAAFSFASLFIRCDILHKLSASTWELIEVKSSGKIKEEHPWDLAVQKYVLTGVGLAISATKLMHINTQTCFFPNLTNLFTIADITAEVDRLLPEIPKKLEQFGAILTENLEPTLAIGKHCDNPNPCPFTKDCWQDVPEVSIFTIPRLDWKKKDLLITQGVLAITLPPNYPLSNNQRTYVDSVFSGQPVVDEVAIAASLAALTYPIHFFDFESQNPAIPRFDGLKPYEQFPFQYSCHVLHKDGHIEHHEYLHTDPSDPRLPLIATLTNDIAANGSVIVYHQSFEGSLLRKLAQAFSDYALQLESIADRLWDLEDIFKKHYKHPAFRGSTSIKNVLPTLVPALSYKTLAVQRGDQAQAVWEAMIACTDPVEKQGLINDLRTYCQLDTSAMLEIYRVLLQFAL</sequence>
<name>A0A2T1EE96_9CYAN</name>